<dbReference type="STRING" id="314230.DSM3645_28537"/>
<dbReference type="PANTHER" id="PTHR30489">
    <property type="entry name" value="LIPOPROTEIN-RELEASING SYSTEM TRANSMEMBRANE PROTEIN LOLE"/>
    <property type="match status" value="1"/>
</dbReference>
<feature type="transmembrane region" description="Helical" evidence="8">
    <location>
        <begin position="725"/>
        <end position="748"/>
    </location>
</feature>
<feature type="region of interest" description="Disordered" evidence="7">
    <location>
        <begin position="395"/>
        <end position="417"/>
    </location>
</feature>
<dbReference type="AlphaFoldDB" id="A3ZPC9"/>
<feature type="transmembrane region" description="Helical" evidence="8">
    <location>
        <begin position="21"/>
        <end position="42"/>
    </location>
</feature>
<comment type="similarity">
    <text evidence="2">Belongs to the ABC-4 integral membrane protein family. LolC/E subfamily.</text>
</comment>
<name>A3ZPC9_9BACT</name>
<dbReference type="Proteomes" id="UP000004358">
    <property type="component" value="Unassembled WGS sequence"/>
</dbReference>
<gene>
    <name evidence="10" type="ORF">DSM3645_28537</name>
</gene>
<keyword evidence="5 8" id="KW-1133">Transmembrane helix</keyword>
<comment type="subcellular location">
    <subcellularLocation>
        <location evidence="1">Cell membrane</location>
        <topology evidence="1">Multi-pass membrane protein</topology>
    </subcellularLocation>
</comment>
<dbReference type="EMBL" id="AANZ01000004">
    <property type="protein sequence ID" value="EAQ81607.1"/>
    <property type="molecule type" value="Genomic_DNA"/>
</dbReference>
<evidence type="ECO:0000256" key="8">
    <source>
        <dbReference type="SAM" id="Phobius"/>
    </source>
</evidence>
<dbReference type="OrthoDB" id="5410375at2"/>
<evidence type="ECO:0000313" key="11">
    <source>
        <dbReference type="Proteomes" id="UP000004358"/>
    </source>
</evidence>
<dbReference type="Pfam" id="PF02687">
    <property type="entry name" value="FtsX"/>
    <property type="match status" value="1"/>
</dbReference>
<evidence type="ECO:0000256" key="1">
    <source>
        <dbReference type="ARBA" id="ARBA00004651"/>
    </source>
</evidence>
<accession>A3ZPC9</accession>
<protein>
    <recommendedName>
        <fullName evidence="9">ABC3 transporter permease C-terminal domain-containing protein</fullName>
    </recommendedName>
</protein>
<evidence type="ECO:0000256" key="3">
    <source>
        <dbReference type="ARBA" id="ARBA00022475"/>
    </source>
</evidence>
<dbReference type="GO" id="GO:0098797">
    <property type="term" value="C:plasma membrane protein complex"/>
    <property type="evidence" value="ECO:0007669"/>
    <property type="project" value="TreeGrafter"/>
</dbReference>
<feature type="compositionally biased region" description="Pro residues" evidence="7">
    <location>
        <begin position="529"/>
        <end position="542"/>
    </location>
</feature>
<sequence>MSRWILYHTLTFLDVLRLWPTVQHHIVIVAGICFPILLLLGLKNGHVADLRAELLKSASGRQIVFWSGQQGELLTVDGVRRMEEGDPRIEVVIPEIQRLASVSSIDAAGKKHWAESVTLYSTKPGDPILRQYGVDDARLGKLDVILLQGVAKTLQVKPGDSVTVTLTRAREGIFEEASLDLNVGAIVESNDAESSAVGYLDLETLSRMEQYVMGYQVPEFHWPAFRASAPDTYSSYLILCEKGGDLTEEDLRTLEERGYHVANVESEELRSLYGLLKPEALSELVMYQMAIEGGERNQSLDMAPGQLARMTQADDVFLPWNRPLEVEIEGVQQVMVGLSLPQRTWLRLYLQEKEAGFGFDSPTFSVQLFGGEADDALAHATFTEGANIPLAATRFVAPQPSEIPETPADPPEMTREKPPLIEPVETAKSAAVEAAAESMQPPNEVEAPPMPPTVDGESKSETSEAETTDVTDETTQPSPEAAAGEETSAEPNSDALSSAPTEAKKDGEEKEATDPAPVDRTEMETPANPQTPSPPEPEPVEPATPSVAIVPMDLLAHFHAAKAGRVEYDPNSQLFVALPSEPLFPKARLYAETIDDVPIVVEQLRNDGFAVMSEETRIREIHQQDHSLQLLVVIVGAGVFLFGTITVVSVLLDSTDRKRGTIGILRVMGVSRAGVFYMVFLRSAIIGVLAAAVTVGFGILMALLLEWSPPVDSWMYGWKPVVHLIIRPIDMGIIVVGALLCCMFGSLLPANRASRMDPFDAILEGRFR</sequence>
<proteinExistence type="inferred from homology"/>
<feature type="compositionally biased region" description="Acidic residues" evidence="7">
    <location>
        <begin position="463"/>
        <end position="472"/>
    </location>
</feature>
<keyword evidence="4 8" id="KW-0812">Transmembrane</keyword>
<evidence type="ECO:0000256" key="6">
    <source>
        <dbReference type="ARBA" id="ARBA00023136"/>
    </source>
</evidence>
<keyword evidence="6 8" id="KW-0472">Membrane</keyword>
<feature type="domain" description="ABC3 transporter permease C-terminal" evidence="9">
    <location>
        <begin position="634"/>
        <end position="758"/>
    </location>
</feature>
<evidence type="ECO:0000256" key="2">
    <source>
        <dbReference type="ARBA" id="ARBA00005236"/>
    </source>
</evidence>
<dbReference type="HOGENOM" id="CLU_363582_0_0_0"/>
<evidence type="ECO:0000256" key="5">
    <source>
        <dbReference type="ARBA" id="ARBA00022989"/>
    </source>
</evidence>
<dbReference type="GO" id="GO:0044874">
    <property type="term" value="P:lipoprotein localization to outer membrane"/>
    <property type="evidence" value="ECO:0007669"/>
    <property type="project" value="TreeGrafter"/>
</dbReference>
<dbReference type="InterPro" id="IPR051447">
    <property type="entry name" value="Lipoprotein-release_system"/>
</dbReference>
<dbReference type="InterPro" id="IPR003838">
    <property type="entry name" value="ABC3_permease_C"/>
</dbReference>
<evidence type="ECO:0000256" key="7">
    <source>
        <dbReference type="SAM" id="MobiDB-lite"/>
    </source>
</evidence>
<organism evidence="10 11">
    <name type="scientific">Blastopirellula marina DSM 3645</name>
    <dbReference type="NCBI Taxonomy" id="314230"/>
    <lineage>
        <taxon>Bacteria</taxon>
        <taxon>Pseudomonadati</taxon>
        <taxon>Planctomycetota</taxon>
        <taxon>Planctomycetia</taxon>
        <taxon>Pirellulales</taxon>
        <taxon>Pirellulaceae</taxon>
        <taxon>Blastopirellula</taxon>
    </lineage>
</organism>
<feature type="transmembrane region" description="Helical" evidence="8">
    <location>
        <begin position="628"/>
        <end position="652"/>
    </location>
</feature>
<dbReference type="eggNOG" id="COG0577">
    <property type="taxonomic scope" value="Bacteria"/>
</dbReference>
<dbReference type="RefSeq" id="WP_002653598.1">
    <property type="nucleotide sequence ID" value="NZ_CH672376.1"/>
</dbReference>
<feature type="region of interest" description="Disordered" evidence="7">
    <location>
        <begin position="429"/>
        <end position="544"/>
    </location>
</feature>
<feature type="compositionally biased region" description="Basic and acidic residues" evidence="7">
    <location>
        <begin position="502"/>
        <end position="523"/>
    </location>
</feature>
<evidence type="ECO:0000259" key="9">
    <source>
        <dbReference type="Pfam" id="PF02687"/>
    </source>
</evidence>
<feature type="compositionally biased region" description="Polar residues" evidence="7">
    <location>
        <begin position="489"/>
        <end position="500"/>
    </location>
</feature>
<reference evidence="10 11" key="1">
    <citation type="submission" date="2006-02" db="EMBL/GenBank/DDBJ databases">
        <authorList>
            <person name="Amann R."/>
            <person name="Ferriera S."/>
            <person name="Johnson J."/>
            <person name="Kravitz S."/>
            <person name="Halpern A."/>
            <person name="Remington K."/>
            <person name="Beeson K."/>
            <person name="Tran B."/>
            <person name="Rogers Y.-H."/>
            <person name="Friedman R."/>
            <person name="Venter J.C."/>
        </authorList>
    </citation>
    <scope>NUCLEOTIDE SEQUENCE [LARGE SCALE GENOMIC DNA]</scope>
    <source>
        <strain evidence="10 11">DSM 3645</strain>
    </source>
</reference>
<feature type="transmembrane region" description="Helical" evidence="8">
    <location>
        <begin position="673"/>
        <end position="705"/>
    </location>
</feature>
<dbReference type="PANTHER" id="PTHR30489:SF0">
    <property type="entry name" value="LIPOPROTEIN-RELEASING SYSTEM TRANSMEMBRANE PROTEIN LOLE"/>
    <property type="match status" value="1"/>
</dbReference>
<feature type="compositionally biased region" description="Low complexity" evidence="7">
    <location>
        <begin position="429"/>
        <end position="447"/>
    </location>
</feature>
<evidence type="ECO:0000313" key="10">
    <source>
        <dbReference type="EMBL" id="EAQ81607.1"/>
    </source>
</evidence>
<evidence type="ECO:0000256" key="4">
    <source>
        <dbReference type="ARBA" id="ARBA00022692"/>
    </source>
</evidence>
<comment type="caution">
    <text evidence="10">The sequence shown here is derived from an EMBL/GenBank/DDBJ whole genome shotgun (WGS) entry which is preliminary data.</text>
</comment>
<keyword evidence="3" id="KW-1003">Cell membrane</keyword>